<protein>
    <recommendedName>
        <fullName evidence="3">Methyltransferase FkbM domain-containing protein</fullName>
    </recommendedName>
</protein>
<keyword evidence="2" id="KW-1185">Reference proteome</keyword>
<sequence length="157" mass="17702">MNAALCPKYGSLSFYRIGGGSHVLKRLPDYATQVASLDKNHLLKMRERLRQKSGGLDISNHIVESQVKCETFDRLQQKYGTFLDDLTLVVIDAEGHDGKLVEQLLLSKFCAKVIMYEDAHLSVEEKLHVKTLLLDNGYAVFRQSKMDSVAFRCPGNL</sequence>
<dbReference type="Proteomes" id="UP001190700">
    <property type="component" value="Unassembled WGS sequence"/>
</dbReference>
<evidence type="ECO:0000313" key="1">
    <source>
        <dbReference type="EMBL" id="KAK3266515.1"/>
    </source>
</evidence>
<dbReference type="AlphaFoldDB" id="A0AAE0FV85"/>
<comment type="caution">
    <text evidence="1">The sequence shown here is derived from an EMBL/GenBank/DDBJ whole genome shotgun (WGS) entry which is preliminary data.</text>
</comment>
<gene>
    <name evidence="1" type="ORF">CYMTET_24867</name>
</gene>
<evidence type="ECO:0000313" key="2">
    <source>
        <dbReference type="Proteomes" id="UP001190700"/>
    </source>
</evidence>
<organism evidence="1 2">
    <name type="scientific">Cymbomonas tetramitiformis</name>
    <dbReference type="NCBI Taxonomy" id="36881"/>
    <lineage>
        <taxon>Eukaryota</taxon>
        <taxon>Viridiplantae</taxon>
        <taxon>Chlorophyta</taxon>
        <taxon>Pyramimonadophyceae</taxon>
        <taxon>Pyramimonadales</taxon>
        <taxon>Pyramimonadaceae</taxon>
        <taxon>Cymbomonas</taxon>
    </lineage>
</organism>
<evidence type="ECO:0008006" key="3">
    <source>
        <dbReference type="Google" id="ProtNLM"/>
    </source>
</evidence>
<name>A0AAE0FV85_9CHLO</name>
<proteinExistence type="predicted"/>
<reference evidence="1 2" key="1">
    <citation type="journal article" date="2015" name="Genome Biol. Evol.">
        <title>Comparative Genomics of a Bacterivorous Green Alga Reveals Evolutionary Causalities and Consequences of Phago-Mixotrophic Mode of Nutrition.</title>
        <authorList>
            <person name="Burns J.A."/>
            <person name="Paasch A."/>
            <person name="Narechania A."/>
            <person name="Kim E."/>
        </authorList>
    </citation>
    <scope>NUCLEOTIDE SEQUENCE [LARGE SCALE GENOMIC DNA]</scope>
    <source>
        <strain evidence="1 2">PLY_AMNH</strain>
    </source>
</reference>
<accession>A0AAE0FV85</accession>
<dbReference type="EMBL" id="LGRX02013012">
    <property type="protein sequence ID" value="KAK3266515.1"/>
    <property type="molecule type" value="Genomic_DNA"/>
</dbReference>